<comment type="caution">
    <text evidence="2">The sequence shown here is derived from an EMBL/GenBank/DDBJ whole genome shotgun (WGS) entry which is preliminary data.</text>
</comment>
<feature type="transmembrane region" description="Helical" evidence="1">
    <location>
        <begin position="6"/>
        <end position="24"/>
    </location>
</feature>
<gene>
    <name evidence="2" type="ORF">Salat_1133500</name>
</gene>
<protein>
    <submittedName>
        <fullName evidence="2">Uncharacterized protein</fullName>
    </submittedName>
</protein>
<keyword evidence="1" id="KW-0812">Transmembrane</keyword>
<sequence length="131" mass="14850">MGLAKKPVSIMIILFNLIMVMVIMHKSCEARQLGEMKAAQFDDAHNAVNLPSLDKYGATTQQLNGYGADRQIDQSLTIPFYRRPGQPDKLYTQMHQVPESSYLMQHFEQPDERYTQSLQIPESSHGLVPSP</sequence>
<evidence type="ECO:0000313" key="2">
    <source>
        <dbReference type="EMBL" id="KAK4428339.1"/>
    </source>
</evidence>
<dbReference type="Proteomes" id="UP001293254">
    <property type="component" value="Unassembled WGS sequence"/>
</dbReference>
<reference evidence="2" key="1">
    <citation type="submission" date="2020-06" db="EMBL/GenBank/DDBJ databases">
        <authorList>
            <person name="Li T."/>
            <person name="Hu X."/>
            <person name="Zhang T."/>
            <person name="Song X."/>
            <person name="Zhang H."/>
            <person name="Dai N."/>
            <person name="Sheng W."/>
            <person name="Hou X."/>
            <person name="Wei L."/>
        </authorList>
    </citation>
    <scope>NUCLEOTIDE SEQUENCE</scope>
    <source>
        <strain evidence="2">3651</strain>
        <tissue evidence="2">Leaf</tissue>
    </source>
</reference>
<evidence type="ECO:0000256" key="1">
    <source>
        <dbReference type="SAM" id="Phobius"/>
    </source>
</evidence>
<organism evidence="2 3">
    <name type="scientific">Sesamum alatum</name>
    <dbReference type="NCBI Taxonomy" id="300844"/>
    <lineage>
        <taxon>Eukaryota</taxon>
        <taxon>Viridiplantae</taxon>
        <taxon>Streptophyta</taxon>
        <taxon>Embryophyta</taxon>
        <taxon>Tracheophyta</taxon>
        <taxon>Spermatophyta</taxon>
        <taxon>Magnoliopsida</taxon>
        <taxon>eudicotyledons</taxon>
        <taxon>Gunneridae</taxon>
        <taxon>Pentapetalae</taxon>
        <taxon>asterids</taxon>
        <taxon>lamiids</taxon>
        <taxon>Lamiales</taxon>
        <taxon>Pedaliaceae</taxon>
        <taxon>Sesamum</taxon>
    </lineage>
</organism>
<keyword evidence="1" id="KW-0472">Membrane</keyword>
<reference evidence="2" key="2">
    <citation type="journal article" date="2024" name="Plant">
        <title>Genomic evolution and insights into agronomic trait innovations of Sesamum species.</title>
        <authorList>
            <person name="Miao H."/>
            <person name="Wang L."/>
            <person name="Qu L."/>
            <person name="Liu H."/>
            <person name="Sun Y."/>
            <person name="Le M."/>
            <person name="Wang Q."/>
            <person name="Wei S."/>
            <person name="Zheng Y."/>
            <person name="Lin W."/>
            <person name="Duan Y."/>
            <person name="Cao H."/>
            <person name="Xiong S."/>
            <person name="Wang X."/>
            <person name="Wei L."/>
            <person name="Li C."/>
            <person name="Ma Q."/>
            <person name="Ju M."/>
            <person name="Zhao R."/>
            <person name="Li G."/>
            <person name="Mu C."/>
            <person name="Tian Q."/>
            <person name="Mei H."/>
            <person name="Zhang T."/>
            <person name="Gao T."/>
            <person name="Zhang H."/>
        </authorList>
    </citation>
    <scope>NUCLEOTIDE SEQUENCE</scope>
    <source>
        <strain evidence="2">3651</strain>
    </source>
</reference>
<proteinExistence type="predicted"/>
<name>A0AAE1YE07_9LAMI</name>
<accession>A0AAE1YE07</accession>
<evidence type="ECO:0000313" key="3">
    <source>
        <dbReference type="Proteomes" id="UP001293254"/>
    </source>
</evidence>
<dbReference type="AlphaFoldDB" id="A0AAE1YE07"/>
<keyword evidence="3" id="KW-1185">Reference proteome</keyword>
<keyword evidence="1" id="KW-1133">Transmembrane helix</keyword>
<dbReference type="EMBL" id="JACGWO010000004">
    <property type="protein sequence ID" value="KAK4428339.1"/>
    <property type="molecule type" value="Genomic_DNA"/>
</dbReference>